<dbReference type="SUPFAM" id="SSF48239">
    <property type="entry name" value="Terpenoid cyclases/Protein prenyltransferases"/>
    <property type="match status" value="1"/>
</dbReference>
<dbReference type="Gene3D" id="1.50.10.20">
    <property type="match status" value="1"/>
</dbReference>
<dbReference type="Pfam" id="PF00432">
    <property type="entry name" value="Prenyltrans"/>
    <property type="match status" value="1"/>
</dbReference>
<dbReference type="InterPro" id="IPR001330">
    <property type="entry name" value="Prenyltrans"/>
</dbReference>
<organism evidence="10 11">
    <name type="scientific">Leucosporidium creatinivorum</name>
    <dbReference type="NCBI Taxonomy" id="106004"/>
    <lineage>
        <taxon>Eukaryota</taxon>
        <taxon>Fungi</taxon>
        <taxon>Dikarya</taxon>
        <taxon>Basidiomycota</taxon>
        <taxon>Pucciniomycotina</taxon>
        <taxon>Microbotryomycetes</taxon>
        <taxon>Leucosporidiales</taxon>
        <taxon>Leucosporidium</taxon>
    </lineage>
</organism>
<feature type="domain" description="Prenyltransferase alpha-alpha toroid" evidence="9">
    <location>
        <begin position="14"/>
        <end position="432"/>
    </location>
</feature>
<dbReference type="GO" id="GO:0005953">
    <property type="term" value="C:CAAX-protein geranylgeranyltransferase complex"/>
    <property type="evidence" value="ECO:0007669"/>
    <property type="project" value="TreeGrafter"/>
</dbReference>
<dbReference type="InterPro" id="IPR045089">
    <property type="entry name" value="PGGT1B-like"/>
</dbReference>
<keyword evidence="4 10" id="KW-0808">Transferase</keyword>
<evidence type="ECO:0000256" key="6">
    <source>
        <dbReference type="ARBA" id="ARBA00022737"/>
    </source>
</evidence>
<name>A0A1Y2G4S1_9BASI</name>
<evidence type="ECO:0000256" key="3">
    <source>
        <dbReference type="ARBA" id="ARBA00022602"/>
    </source>
</evidence>
<dbReference type="GO" id="GO:0046872">
    <property type="term" value="F:metal ion binding"/>
    <property type="evidence" value="ECO:0007669"/>
    <property type="project" value="UniProtKB-KW"/>
</dbReference>
<feature type="compositionally biased region" description="Acidic residues" evidence="8">
    <location>
        <begin position="307"/>
        <end position="320"/>
    </location>
</feature>
<evidence type="ECO:0000313" key="10">
    <source>
        <dbReference type="EMBL" id="ORY92956.1"/>
    </source>
</evidence>
<proteinExistence type="inferred from homology"/>
<evidence type="ECO:0000313" key="11">
    <source>
        <dbReference type="Proteomes" id="UP000193467"/>
    </source>
</evidence>
<dbReference type="STRING" id="106004.A0A1Y2G4S1"/>
<sequence length="455" mass="49865">MAQNGATEKEQELLVRQTVMYLYRSAKFLPSPYVAEDSSRMSLAYFCLSALALLPSEAVSSIDPSLAGVDVMLKPEQRKGYVDWVYRLQAPGGGFMGSDSLAGTERGDEEERSLPTPIPLDDKEAADFARLMAFPDSDDEDPPHGEGSALPSASTAESTYCPPNLIQSYTALLILGILNDDFTRLNRAGLLRFVARCQMDDGSFAQFPGCPEPGDPRSTYSAFAMSSILDDWTAVDVDRALHFLETCQRPEGGFATRPFAEPQGGFTYCSIACYHLSSRLASFPNSARHLRWLVDRQVRPPPRSADDVSDEESDDEEQSEQGEPKDMAGFQGRSGKDTDACYSFWMTAALRLLRPDLSLLQPELDQRWLLECQHKMYGGIAREPGALPDVYHTYLSLAALSLSVTPSPSSAPIASASPSISLPLRPLDPAWNVSLDIAERMRTALAALPKLELDG</sequence>
<dbReference type="AlphaFoldDB" id="A0A1Y2G4S1"/>
<evidence type="ECO:0000256" key="2">
    <source>
        <dbReference type="ARBA" id="ARBA00010497"/>
    </source>
</evidence>
<dbReference type="InterPro" id="IPR008930">
    <property type="entry name" value="Terpenoid_cyclase/PrenylTrfase"/>
</dbReference>
<dbReference type="FunCoup" id="A0A1Y2G4S1">
    <property type="interactions" value="250"/>
</dbReference>
<keyword evidence="3" id="KW-0637">Prenyltransferase</keyword>
<keyword evidence="11" id="KW-1185">Reference proteome</keyword>
<dbReference type="PANTHER" id="PTHR11774:SF4">
    <property type="entry name" value="GERANYLGERANYL TRANSFERASE TYPE-1 SUBUNIT BETA"/>
    <property type="match status" value="1"/>
</dbReference>
<dbReference type="GO" id="GO:0004662">
    <property type="term" value="F:CAAX-protein geranylgeranyltransferase activity"/>
    <property type="evidence" value="ECO:0007669"/>
    <property type="project" value="TreeGrafter"/>
</dbReference>
<evidence type="ECO:0000256" key="8">
    <source>
        <dbReference type="SAM" id="MobiDB-lite"/>
    </source>
</evidence>
<dbReference type="EMBL" id="MCGR01000001">
    <property type="protein sequence ID" value="ORY92956.1"/>
    <property type="molecule type" value="Genomic_DNA"/>
</dbReference>
<evidence type="ECO:0000256" key="7">
    <source>
        <dbReference type="ARBA" id="ARBA00022833"/>
    </source>
</evidence>
<evidence type="ECO:0000259" key="9">
    <source>
        <dbReference type="Pfam" id="PF00432"/>
    </source>
</evidence>
<protein>
    <submittedName>
        <fullName evidence="10">Terpenoid cyclases/protein prenyltransferase alpha-alpha toroid</fullName>
    </submittedName>
</protein>
<dbReference type="OrthoDB" id="24893at2759"/>
<evidence type="ECO:0000256" key="5">
    <source>
        <dbReference type="ARBA" id="ARBA00022723"/>
    </source>
</evidence>
<gene>
    <name evidence="10" type="ORF">BCR35DRAFT_320090</name>
</gene>
<reference evidence="10 11" key="1">
    <citation type="submission" date="2016-07" db="EMBL/GenBank/DDBJ databases">
        <title>Pervasive Adenine N6-methylation of Active Genes in Fungi.</title>
        <authorList>
            <consortium name="DOE Joint Genome Institute"/>
            <person name="Mondo S.J."/>
            <person name="Dannebaum R.O."/>
            <person name="Kuo R.C."/>
            <person name="Labutti K."/>
            <person name="Haridas S."/>
            <person name="Kuo A."/>
            <person name="Salamov A."/>
            <person name="Ahrendt S.R."/>
            <person name="Lipzen A."/>
            <person name="Sullivan W."/>
            <person name="Andreopoulos W.B."/>
            <person name="Clum A."/>
            <person name="Lindquist E."/>
            <person name="Daum C."/>
            <person name="Ramamoorthy G.K."/>
            <person name="Gryganskyi A."/>
            <person name="Culley D."/>
            <person name="Magnuson J.K."/>
            <person name="James T.Y."/>
            <person name="O'Malley M.A."/>
            <person name="Stajich J.E."/>
            <person name="Spatafora J.W."/>
            <person name="Visel A."/>
            <person name="Grigoriev I.V."/>
        </authorList>
    </citation>
    <scope>NUCLEOTIDE SEQUENCE [LARGE SCALE GENOMIC DNA]</scope>
    <source>
        <strain evidence="10 11">62-1032</strain>
    </source>
</reference>
<keyword evidence="5" id="KW-0479">Metal-binding</keyword>
<evidence type="ECO:0000256" key="4">
    <source>
        <dbReference type="ARBA" id="ARBA00022679"/>
    </source>
</evidence>
<feature type="region of interest" description="Disordered" evidence="8">
    <location>
        <begin position="134"/>
        <end position="156"/>
    </location>
</feature>
<keyword evidence="6" id="KW-0677">Repeat</keyword>
<evidence type="ECO:0000256" key="1">
    <source>
        <dbReference type="ARBA" id="ARBA00001947"/>
    </source>
</evidence>
<comment type="similarity">
    <text evidence="2">Belongs to the protein prenyltransferase subunit beta family.</text>
</comment>
<dbReference type="InParanoid" id="A0A1Y2G4S1"/>
<dbReference type="Proteomes" id="UP000193467">
    <property type="component" value="Unassembled WGS sequence"/>
</dbReference>
<keyword evidence="7" id="KW-0862">Zinc</keyword>
<feature type="region of interest" description="Disordered" evidence="8">
    <location>
        <begin position="96"/>
        <end position="119"/>
    </location>
</feature>
<dbReference type="PANTHER" id="PTHR11774">
    <property type="entry name" value="GERANYLGERANYL TRANSFERASE TYPE BETA SUBUNIT"/>
    <property type="match status" value="1"/>
</dbReference>
<comment type="cofactor">
    <cofactor evidence="1">
        <name>Zn(2+)</name>
        <dbReference type="ChEBI" id="CHEBI:29105"/>
    </cofactor>
</comment>
<feature type="region of interest" description="Disordered" evidence="8">
    <location>
        <begin position="300"/>
        <end position="334"/>
    </location>
</feature>
<accession>A0A1Y2G4S1</accession>
<comment type="caution">
    <text evidence="10">The sequence shown here is derived from an EMBL/GenBank/DDBJ whole genome shotgun (WGS) entry which is preliminary data.</text>
</comment>